<dbReference type="PANTHER" id="PTHR42852:SF13">
    <property type="entry name" value="PROTEIN DIPZ"/>
    <property type="match status" value="1"/>
</dbReference>
<feature type="domain" description="Thioredoxin" evidence="1">
    <location>
        <begin position="3"/>
        <end position="147"/>
    </location>
</feature>
<dbReference type="Proteomes" id="UP000321306">
    <property type="component" value="Unassembled WGS sequence"/>
</dbReference>
<dbReference type="InterPro" id="IPR000866">
    <property type="entry name" value="AhpC/TSA"/>
</dbReference>
<dbReference type="Pfam" id="PF00578">
    <property type="entry name" value="AhpC-TSA"/>
    <property type="match status" value="1"/>
</dbReference>
<dbReference type="Gene3D" id="3.40.30.10">
    <property type="entry name" value="Glutaredoxin"/>
    <property type="match status" value="1"/>
</dbReference>
<dbReference type="GO" id="GO:0016491">
    <property type="term" value="F:oxidoreductase activity"/>
    <property type="evidence" value="ECO:0007669"/>
    <property type="project" value="InterPro"/>
</dbReference>
<keyword evidence="3" id="KW-1185">Reference proteome</keyword>
<comment type="caution">
    <text evidence="2">The sequence shown here is derived from an EMBL/GenBank/DDBJ whole genome shotgun (WGS) entry which is preliminary data.</text>
</comment>
<evidence type="ECO:0000313" key="2">
    <source>
        <dbReference type="EMBL" id="GEM49084.1"/>
    </source>
</evidence>
<dbReference type="InterPro" id="IPR050553">
    <property type="entry name" value="Thioredoxin_ResA/DsbE_sf"/>
</dbReference>
<evidence type="ECO:0000313" key="3">
    <source>
        <dbReference type="Proteomes" id="UP000321306"/>
    </source>
</evidence>
<sequence length="147" mass="16538">MTQIAQQTAPTFELQSSHGPVKLVDHRGKTKVLLYFMREFNCPLCMRNVLALSRMQDTLKQKGVQVIIIGGGDEKSASAVAQRFQLPFPVAADPERSVYRSYNLEKTLGFLQWNGTILIDPQGKIIYRKVSQRPGGSFDQQELQALL</sequence>
<evidence type="ECO:0000259" key="1">
    <source>
        <dbReference type="PROSITE" id="PS51352"/>
    </source>
</evidence>
<dbReference type="EMBL" id="BJXB01000028">
    <property type="protein sequence ID" value="GEM49084.1"/>
    <property type="molecule type" value="Genomic_DNA"/>
</dbReference>
<dbReference type="OrthoDB" id="200319at2"/>
<gene>
    <name evidence="2" type="primary">ccmG</name>
    <name evidence="2" type="ORF">DC3_47190</name>
</gene>
<dbReference type="InterPro" id="IPR013766">
    <property type="entry name" value="Thioredoxin_domain"/>
</dbReference>
<accession>A0A511N8D8</accession>
<dbReference type="InterPro" id="IPR036249">
    <property type="entry name" value="Thioredoxin-like_sf"/>
</dbReference>
<dbReference type="SUPFAM" id="SSF52833">
    <property type="entry name" value="Thioredoxin-like"/>
    <property type="match status" value="1"/>
</dbReference>
<dbReference type="CDD" id="cd02970">
    <property type="entry name" value="PRX_like2"/>
    <property type="match status" value="1"/>
</dbReference>
<dbReference type="RefSeq" id="WP_146888988.1">
    <property type="nucleotide sequence ID" value="NZ_BJXB01000028.1"/>
</dbReference>
<dbReference type="PROSITE" id="PS51352">
    <property type="entry name" value="THIOREDOXIN_2"/>
    <property type="match status" value="1"/>
</dbReference>
<dbReference type="PANTHER" id="PTHR42852">
    <property type="entry name" value="THIOL:DISULFIDE INTERCHANGE PROTEIN DSBE"/>
    <property type="match status" value="1"/>
</dbReference>
<dbReference type="AlphaFoldDB" id="A0A511N8D8"/>
<reference evidence="2 3" key="1">
    <citation type="submission" date="2019-07" db="EMBL/GenBank/DDBJ databases">
        <title>Whole genome shotgun sequence of Deinococcus cellulosilyticus NBRC 106333.</title>
        <authorList>
            <person name="Hosoyama A."/>
            <person name="Uohara A."/>
            <person name="Ohji S."/>
            <person name="Ichikawa N."/>
        </authorList>
    </citation>
    <scope>NUCLEOTIDE SEQUENCE [LARGE SCALE GENOMIC DNA]</scope>
    <source>
        <strain evidence="2 3">NBRC 106333</strain>
    </source>
</reference>
<organism evidence="2 3">
    <name type="scientific">Deinococcus cellulosilyticus (strain DSM 18568 / NBRC 106333 / KACC 11606 / 5516J-15)</name>
    <dbReference type="NCBI Taxonomy" id="1223518"/>
    <lineage>
        <taxon>Bacteria</taxon>
        <taxon>Thermotogati</taxon>
        <taxon>Deinococcota</taxon>
        <taxon>Deinococci</taxon>
        <taxon>Deinococcales</taxon>
        <taxon>Deinococcaceae</taxon>
        <taxon>Deinococcus</taxon>
    </lineage>
</organism>
<protein>
    <submittedName>
        <fullName evidence="2">Peroxiredoxin</fullName>
    </submittedName>
</protein>
<name>A0A511N8D8_DEIC1</name>
<dbReference type="GO" id="GO:0016209">
    <property type="term" value="F:antioxidant activity"/>
    <property type="evidence" value="ECO:0007669"/>
    <property type="project" value="InterPro"/>
</dbReference>
<proteinExistence type="predicted"/>